<dbReference type="Proteomes" id="UP000006635">
    <property type="component" value="Segment"/>
</dbReference>
<dbReference type="EMBL" id="AF403738">
    <property type="protein sequence ID" value="AAK94153.1"/>
    <property type="molecule type" value="Genomic_DNA"/>
</dbReference>
<accession>Q919K1</accession>
<dbReference type="KEGG" id="vg:921951"/>
<evidence type="ECO:0000313" key="1">
    <source>
        <dbReference type="EMBL" id="AAK94153.1"/>
    </source>
</evidence>
<name>Q919K1_NPVCO</name>
<organism evidence="1 2">
    <name type="scientific">Culex nigripalpus nucleopolyhedrovirus (isolate Florida/1997)</name>
    <name type="common">CuniNPV</name>
    <dbReference type="NCBI Taxonomy" id="645993"/>
    <lineage>
        <taxon>Viruses</taxon>
        <taxon>Viruses incertae sedis</taxon>
        <taxon>Naldaviricetes</taxon>
        <taxon>Lefavirales</taxon>
        <taxon>Baculoviridae</taxon>
        <taxon>Deltabaculovirus</taxon>
    </lineage>
</organism>
<dbReference type="RefSeq" id="NP_203379.1">
    <property type="nucleotide sequence ID" value="NC_003084.1"/>
</dbReference>
<evidence type="ECO:0000313" key="2">
    <source>
        <dbReference type="Proteomes" id="UP000006635"/>
    </source>
</evidence>
<organismHost>
    <name type="scientific">Culex nigripalpus</name>
    <dbReference type="NCBI Taxonomy" id="42429"/>
</organismHost>
<protein>
    <submittedName>
        <fullName evidence="1">CUN075 putative p35 apoptosis inhibitor, similar to AcMNPV ORF135</fullName>
    </submittedName>
</protein>
<keyword evidence="2" id="KW-1185">Reference proteome</keyword>
<reference evidence="1 2" key="1">
    <citation type="journal article" date="2001" name="J. Virol.">
        <title>Genome sequence of a baculovirus pathogenic for Culex nigripalpus.</title>
        <authorList>
            <person name="Afonso C.L."/>
            <person name="Tulman E.R."/>
            <person name="Lu Z."/>
            <person name="Balinsky C.A."/>
            <person name="Moser B.A."/>
            <person name="Becnel J.J."/>
            <person name="Rock D.L."/>
            <person name="Kutish G.F."/>
        </authorList>
    </citation>
    <scope>NUCLEOTIDE SEQUENCE [LARGE SCALE GENOMIC DNA]</scope>
    <source>
        <strain evidence="2">Isolate Florida/1997</strain>
    </source>
</reference>
<gene>
    <name evidence="1" type="primary">CUN075</name>
</gene>
<proteinExistence type="predicted"/>
<sequence>MIVTVFLHDESKYEHETFDEVRVDLPANVVKIVVESHTDAQITVVDSSGKIVEDVYVEESSAQSYKPWRDLSEFERQLAYFVYKGVVCIDYEGPGILHCIPEPGYKRPDVETRALKYHDEYKSAAGACTPELDEMDIEEIDYMNLEFVEAWFEGVEEIPEFVPEYDSSLFTTKYANLQALIEDL</sequence>
<dbReference type="GeneID" id="921951"/>